<dbReference type="InterPro" id="IPR052359">
    <property type="entry name" value="HTH-type_reg/antitoxin"/>
</dbReference>
<dbReference type="InterPro" id="IPR001387">
    <property type="entry name" value="Cro/C1-type_HTH"/>
</dbReference>
<protein>
    <submittedName>
        <fullName evidence="5">Antitoxin to RelE-like translational repressor toxin</fullName>
    </submittedName>
</protein>
<evidence type="ECO:0000256" key="2">
    <source>
        <dbReference type="ARBA" id="ARBA00023125"/>
    </source>
</evidence>
<dbReference type="PROSITE" id="PS50943">
    <property type="entry name" value="HTH_CROC1"/>
    <property type="match status" value="1"/>
</dbReference>
<keyword evidence="2" id="KW-0238">DNA-binding</keyword>
<feature type="domain" description="HTH cro/C1-type" evidence="4">
    <location>
        <begin position="36"/>
        <end position="71"/>
    </location>
</feature>
<proteinExistence type="predicted"/>
<dbReference type="InterPro" id="IPR010982">
    <property type="entry name" value="Lambda_DNA-bd_dom_sf"/>
</dbReference>
<dbReference type="PANTHER" id="PTHR36511">
    <property type="entry name" value="MERR FAMILY BACTERIAL REGULATORY PROTEIN"/>
    <property type="match status" value="1"/>
</dbReference>
<dbReference type="PANTHER" id="PTHR36511:SF4">
    <property type="entry name" value="ANTITOXIN MQSA"/>
    <property type="match status" value="1"/>
</dbReference>
<dbReference type="AlphaFoldDB" id="A0A3B0YM31"/>
<dbReference type="Pfam" id="PF01381">
    <property type="entry name" value="HTH_3"/>
    <property type="match status" value="1"/>
</dbReference>
<dbReference type="Gene3D" id="1.10.260.40">
    <property type="entry name" value="lambda repressor-like DNA-binding domains"/>
    <property type="match status" value="1"/>
</dbReference>
<evidence type="ECO:0000256" key="1">
    <source>
        <dbReference type="ARBA" id="ARBA00023015"/>
    </source>
</evidence>
<gene>
    <name evidence="5" type="ORF">MNBD_GAMMA09-3723</name>
</gene>
<reference evidence="5" key="1">
    <citation type="submission" date="2018-06" db="EMBL/GenBank/DDBJ databases">
        <authorList>
            <person name="Zhirakovskaya E."/>
        </authorList>
    </citation>
    <scope>NUCLEOTIDE SEQUENCE</scope>
</reference>
<name>A0A3B0YM31_9ZZZZ</name>
<evidence type="ECO:0000313" key="5">
    <source>
        <dbReference type="EMBL" id="VAW69436.1"/>
    </source>
</evidence>
<sequence length="95" mass="10374">MSKAFTEISEGLKDALAHSKGGQTEVVEHEPEAINVKAIREKTGMSQQHFCATFGISLGTLRHWEQGLRSPRGPAKVLLRVVEHNPKAVIEAVST</sequence>
<keyword evidence="3" id="KW-0804">Transcription</keyword>
<evidence type="ECO:0000259" key="4">
    <source>
        <dbReference type="PROSITE" id="PS50943"/>
    </source>
</evidence>
<dbReference type="GO" id="GO:0003677">
    <property type="term" value="F:DNA binding"/>
    <property type="evidence" value="ECO:0007669"/>
    <property type="project" value="UniProtKB-KW"/>
</dbReference>
<accession>A0A3B0YM31</accession>
<dbReference type="CDD" id="cd00093">
    <property type="entry name" value="HTH_XRE"/>
    <property type="match status" value="1"/>
</dbReference>
<evidence type="ECO:0000256" key="3">
    <source>
        <dbReference type="ARBA" id="ARBA00023163"/>
    </source>
</evidence>
<dbReference type="EMBL" id="UOFI01000159">
    <property type="protein sequence ID" value="VAW69436.1"/>
    <property type="molecule type" value="Genomic_DNA"/>
</dbReference>
<organism evidence="5">
    <name type="scientific">hydrothermal vent metagenome</name>
    <dbReference type="NCBI Taxonomy" id="652676"/>
    <lineage>
        <taxon>unclassified sequences</taxon>
        <taxon>metagenomes</taxon>
        <taxon>ecological metagenomes</taxon>
    </lineage>
</organism>
<keyword evidence="1" id="KW-0805">Transcription regulation</keyword>
<dbReference type="SUPFAM" id="SSF47413">
    <property type="entry name" value="lambda repressor-like DNA-binding domains"/>
    <property type="match status" value="1"/>
</dbReference>